<evidence type="ECO:0000256" key="6">
    <source>
        <dbReference type="ARBA" id="ARBA00049743"/>
    </source>
</evidence>
<sequence>MRPARVLAAYQALLYKRPYITNSATTAVLAAAGDGIAQVVFERKKYDGARTMRMFIFGAMIGPVVTKWYRYLDSVVGHELTAKRLAVKLATDQILFAPACQSLSISFVALLEGKRVVEEVRTNFKDVLLASYKIWPFVQVLNFSLVPLQYRTLFVQVVALGWNTYFTWKLHKDNADIKH</sequence>
<evidence type="ECO:0000256" key="1">
    <source>
        <dbReference type="ARBA" id="ARBA00004141"/>
    </source>
</evidence>
<keyword evidence="4" id="KW-1133">Transmembrane helix</keyword>
<dbReference type="Proteomes" id="UP000494040">
    <property type="component" value="Unassembled WGS sequence"/>
</dbReference>
<evidence type="ECO:0000313" key="9">
    <source>
        <dbReference type="Proteomes" id="UP000494040"/>
    </source>
</evidence>
<dbReference type="KEGG" id="clec:106670800"/>
<evidence type="ECO:0000256" key="2">
    <source>
        <dbReference type="ARBA" id="ARBA00006824"/>
    </source>
</evidence>
<dbReference type="OrthoDB" id="430207at2759"/>
<dbReference type="Pfam" id="PF04117">
    <property type="entry name" value="Mpv17_PMP22"/>
    <property type="match status" value="1"/>
</dbReference>
<comment type="subcellular location">
    <subcellularLocation>
        <location evidence="1">Membrane</location>
        <topology evidence="1">Multi-pass membrane protein</topology>
    </subcellularLocation>
</comment>
<name>A0A8I6S6X2_CIMLE</name>
<keyword evidence="3" id="KW-0812">Transmembrane</keyword>
<keyword evidence="9" id="KW-1185">Reference proteome</keyword>
<proteinExistence type="inferred from homology"/>
<comment type="similarity">
    <text evidence="2 7">Belongs to the peroxisomal membrane protein PXMP2/4 family.</text>
</comment>
<dbReference type="GO" id="GO:0015267">
    <property type="term" value="F:channel activity"/>
    <property type="evidence" value="ECO:0007669"/>
    <property type="project" value="TreeGrafter"/>
</dbReference>
<dbReference type="OMA" id="SSCAYVW"/>
<evidence type="ECO:0000256" key="4">
    <source>
        <dbReference type="ARBA" id="ARBA00022989"/>
    </source>
</evidence>
<protein>
    <recommendedName>
        <fullName evidence="6">Mitochondrial inner membrane protein Mpv17</fullName>
    </recommendedName>
</protein>
<dbReference type="PANTHER" id="PTHR11266:SF17">
    <property type="entry name" value="PROTEIN MPV17"/>
    <property type="match status" value="1"/>
</dbReference>
<dbReference type="AlphaFoldDB" id="A0A8I6S6X2"/>
<dbReference type="GO" id="GO:1901858">
    <property type="term" value="P:regulation of mitochondrial DNA metabolic process"/>
    <property type="evidence" value="ECO:0007669"/>
    <property type="project" value="TreeGrafter"/>
</dbReference>
<evidence type="ECO:0000256" key="5">
    <source>
        <dbReference type="ARBA" id="ARBA00023136"/>
    </source>
</evidence>
<accession>A0A8I6S6X2</accession>
<dbReference type="PANTHER" id="PTHR11266">
    <property type="entry name" value="PEROXISOMAL MEMBRANE PROTEIN 2, PXMP2 MPV17"/>
    <property type="match status" value="1"/>
</dbReference>
<dbReference type="GO" id="GO:0005739">
    <property type="term" value="C:mitochondrion"/>
    <property type="evidence" value="ECO:0007669"/>
    <property type="project" value="TreeGrafter"/>
</dbReference>
<dbReference type="GeneID" id="106670800"/>
<keyword evidence="5" id="KW-0472">Membrane</keyword>
<dbReference type="InterPro" id="IPR007248">
    <property type="entry name" value="Mpv17_PMP22"/>
</dbReference>
<dbReference type="EnsemblMetazoa" id="XM_014401395.2">
    <property type="protein sequence ID" value="XP_014256881.1"/>
    <property type="gene ID" value="LOC106670800"/>
</dbReference>
<dbReference type="RefSeq" id="XP_014256881.1">
    <property type="nucleotide sequence ID" value="XM_014401395.2"/>
</dbReference>
<dbReference type="GO" id="GO:0016020">
    <property type="term" value="C:membrane"/>
    <property type="evidence" value="ECO:0007669"/>
    <property type="project" value="UniProtKB-SubCell"/>
</dbReference>
<organism evidence="8 9">
    <name type="scientific">Cimex lectularius</name>
    <name type="common">Bed bug</name>
    <name type="synonym">Acanthia lectularia</name>
    <dbReference type="NCBI Taxonomy" id="79782"/>
    <lineage>
        <taxon>Eukaryota</taxon>
        <taxon>Metazoa</taxon>
        <taxon>Ecdysozoa</taxon>
        <taxon>Arthropoda</taxon>
        <taxon>Hexapoda</taxon>
        <taxon>Insecta</taxon>
        <taxon>Pterygota</taxon>
        <taxon>Neoptera</taxon>
        <taxon>Paraneoptera</taxon>
        <taxon>Hemiptera</taxon>
        <taxon>Heteroptera</taxon>
        <taxon>Panheteroptera</taxon>
        <taxon>Cimicomorpha</taxon>
        <taxon>Cimicidae</taxon>
        <taxon>Cimex</taxon>
    </lineage>
</organism>
<reference evidence="8" key="1">
    <citation type="submission" date="2022-01" db="UniProtKB">
        <authorList>
            <consortium name="EnsemblMetazoa"/>
        </authorList>
    </citation>
    <scope>IDENTIFICATION</scope>
</reference>
<evidence type="ECO:0000313" key="8">
    <source>
        <dbReference type="EnsemblMetazoa" id="XP_014256881.1"/>
    </source>
</evidence>
<evidence type="ECO:0000256" key="7">
    <source>
        <dbReference type="RuleBase" id="RU363053"/>
    </source>
</evidence>
<evidence type="ECO:0000256" key="3">
    <source>
        <dbReference type="ARBA" id="ARBA00022692"/>
    </source>
</evidence>